<protein>
    <recommendedName>
        <fullName evidence="6">Cilia- and flagella-associated protein 53</fullName>
    </recommendedName>
</protein>
<dbReference type="OrthoDB" id="75950at2759"/>
<feature type="coiled-coil region" evidence="7">
    <location>
        <begin position="106"/>
        <end position="151"/>
    </location>
</feature>
<dbReference type="KEGG" id="shab:115600761"/>
<evidence type="ECO:0000256" key="3">
    <source>
        <dbReference type="ARBA" id="ARBA00023069"/>
    </source>
</evidence>
<evidence type="ECO:0000313" key="11">
    <source>
        <dbReference type="Proteomes" id="UP000472266"/>
    </source>
</evidence>
<dbReference type="InParanoid" id="A0A672UEF5"/>
<evidence type="ECO:0000256" key="5">
    <source>
        <dbReference type="ARBA" id="ARBA00033747"/>
    </source>
</evidence>
<evidence type="ECO:0000256" key="2">
    <source>
        <dbReference type="ARBA" id="ARBA00023054"/>
    </source>
</evidence>
<keyword evidence="11" id="KW-1185">Reference proteome</keyword>
<keyword evidence="3" id="KW-0969">Cilium</keyword>
<dbReference type="Pfam" id="PF13868">
    <property type="entry name" value="TPH"/>
    <property type="match status" value="1"/>
</dbReference>
<dbReference type="PANTHER" id="PTHR31183">
    <property type="entry name" value="TRICHOPLEIN KERATIN FILAMENT-BINDING PROTEIN FAMILY MEMBER"/>
    <property type="match status" value="1"/>
</dbReference>
<evidence type="ECO:0000256" key="8">
    <source>
        <dbReference type="SAM" id="MobiDB-lite"/>
    </source>
</evidence>
<feature type="coiled-coil region" evidence="7">
    <location>
        <begin position="180"/>
        <end position="352"/>
    </location>
</feature>
<dbReference type="GeneID" id="115600761"/>
<evidence type="ECO:0000256" key="6">
    <source>
        <dbReference type="ARBA" id="ARBA00033773"/>
    </source>
</evidence>
<reference evidence="10" key="3">
    <citation type="submission" date="2025-09" db="UniProtKB">
        <authorList>
            <consortium name="Ensembl"/>
        </authorList>
    </citation>
    <scope>IDENTIFICATION</scope>
</reference>
<comment type="similarity">
    <text evidence="5">Belongs to the CFAP53 family.</text>
</comment>
<evidence type="ECO:0000256" key="4">
    <source>
        <dbReference type="ARBA" id="ARBA00023273"/>
    </source>
</evidence>
<dbReference type="InterPro" id="IPR043597">
    <property type="entry name" value="TPH_dom"/>
</dbReference>
<accession>A0A672UEF5</accession>
<keyword evidence="4" id="KW-0966">Cell projection</keyword>
<reference evidence="10" key="2">
    <citation type="submission" date="2025-08" db="UniProtKB">
        <authorList>
            <consortium name="Ensembl"/>
        </authorList>
    </citation>
    <scope>IDENTIFICATION</scope>
</reference>
<dbReference type="Ensembl" id="ENSSHBT00005015888.1">
    <property type="protein sequence ID" value="ENSSHBP00005013198.1"/>
    <property type="gene ID" value="ENSSHBG00005011586.1"/>
</dbReference>
<name>A0A672UEF5_STRHB</name>
<evidence type="ECO:0000256" key="7">
    <source>
        <dbReference type="SAM" id="Coils"/>
    </source>
</evidence>
<dbReference type="PANTHER" id="PTHR31183:SF1">
    <property type="entry name" value="CILIA- AND FLAGELLA-ASSOCIATED PROTEIN 53"/>
    <property type="match status" value="1"/>
</dbReference>
<comment type="subcellular location">
    <subcellularLocation>
        <location evidence="1">Cell projection</location>
        <location evidence="1">Cilium</location>
    </subcellularLocation>
</comment>
<gene>
    <name evidence="10" type="primary">CFAP53</name>
</gene>
<feature type="domain" description="Trichohyalin-plectin-homology" evidence="9">
    <location>
        <begin position="155"/>
        <end position="486"/>
    </location>
</feature>
<dbReference type="InterPro" id="IPR043596">
    <property type="entry name" value="CFAP53/TCHP"/>
</dbReference>
<feature type="coiled-coil region" evidence="7">
    <location>
        <begin position="391"/>
        <end position="463"/>
    </location>
</feature>
<evidence type="ECO:0000256" key="1">
    <source>
        <dbReference type="ARBA" id="ARBA00004138"/>
    </source>
</evidence>
<feature type="region of interest" description="Disordered" evidence="8">
    <location>
        <begin position="1"/>
        <end position="26"/>
    </location>
</feature>
<proteinExistence type="inferred from homology"/>
<organism evidence="10 11">
    <name type="scientific">Strigops habroptila</name>
    <name type="common">Kakapo</name>
    <dbReference type="NCBI Taxonomy" id="2489341"/>
    <lineage>
        <taxon>Eukaryota</taxon>
        <taxon>Metazoa</taxon>
        <taxon>Chordata</taxon>
        <taxon>Craniata</taxon>
        <taxon>Vertebrata</taxon>
        <taxon>Euteleostomi</taxon>
        <taxon>Archelosauria</taxon>
        <taxon>Archosauria</taxon>
        <taxon>Dinosauria</taxon>
        <taxon>Saurischia</taxon>
        <taxon>Theropoda</taxon>
        <taxon>Coelurosauria</taxon>
        <taxon>Aves</taxon>
        <taxon>Neognathae</taxon>
        <taxon>Neoaves</taxon>
        <taxon>Telluraves</taxon>
        <taxon>Australaves</taxon>
        <taxon>Psittaciformes</taxon>
        <taxon>Psittacidae</taxon>
        <taxon>Strigops</taxon>
    </lineage>
</organism>
<reference evidence="10 11" key="1">
    <citation type="submission" date="2019-11" db="EMBL/GenBank/DDBJ databases">
        <title>Strigops habroptila (kakapo) genome, bStrHab1, primary haplotype, v2.</title>
        <authorList>
            <person name="Jarvis E.D."/>
            <person name="Howard J."/>
            <person name="Rhie A."/>
            <person name="Phillippy A."/>
            <person name="Korlach J."/>
            <person name="Digby A."/>
            <person name="Iorns D."/>
            <person name="Eason D."/>
            <person name="Robertson B."/>
            <person name="Raemaekers T."/>
            <person name="Howe K."/>
            <person name="Lewin H."/>
            <person name="Damas J."/>
            <person name="Hastie A."/>
            <person name="Tracey A."/>
            <person name="Chow W."/>
            <person name="Fedrigo O."/>
        </authorList>
    </citation>
    <scope>NUCLEOTIDE SEQUENCE [LARGE SCALE GENOMIC DNA]</scope>
</reference>
<evidence type="ECO:0000259" key="9">
    <source>
        <dbReference type="Pfam" id="PF13868"/>
    </source>
</evidence>
<keyword evidence="2 7" id="KW-0175">Coiled coil</keyword>
<evidence type="ECO:0000313" key="10">
    <source>
        <dbReference type="Ensembl" id="ENSSHBP00005013198.1"/>
    </source>
</evidence>
<dbReference type="AlphaFoldDB" id="A0A672UEF5"/>
<dbReference type="GeneTree" id="ENSGT01030000235140"/>
<dbReference type="GO" id="GO:0005929">
    <property type="term" value="C:cilium"/>
    <property type="evidence" value="ECO:0007669"/>
    <property type="project" value="UniProtKB-SubCell"/>
</dbReference>
<dbReference type="RefSeq" id="XP_030325947.1">
    <property type="nucleotide sequence ID" value="XM_030470087.2"/>
</dbReference>
<dbReference type="OMA" id="IQAQHND"/>
<dbReference type="Proteomes" id="UP000472266">
    <property type="component" value="Chromosome 3"/>
</dbReference>
<sequence>MAAPRRCREVAGPGPHSVAVRAKPPKEQRNENFVLARRQKEKELLENTNLIKLFDQYCKVYRWQQHKEQKWLHSAVQRKVDATMREYRAGIDERRVRLCELLDAEESRYCAEMEALEETAEEKQAKMKKRAKLLKEKREEERQQLVAEKREQQFREQSEELRTLWMKKHQKEVFEDQLAQVALKEELEKQQKKEEQIFEELLKEDMLAKEKQEAAKMQKAAEQNRETLNALSAQVAVLSAHKEEAKRLKEEEARLLEEEQQLLKLENEQLQMEKLQKQRECRDMLLSAAQDRKNRLNEEKQVELALEMKILQKALQDPQENIEKARRKQELLKEQKTYLAHLARQLEEENQREKEVDKIIDGEMAKIWAKKAEQLRLEKEARKQLLNDVLNTRQLQIVEKLQRNVKEQEELAQEKKLLAEAITELKHTEEEKYARKVKEAKEYQEQLRAQMAYRQQARDAEQEEKQQDYELSLEAERAYQEKVQDILSTPHEKIAKTHPFRRKLMS</sequence>
<dbReference type="CTD" id="220136"/>